<dbReference type="Gene3D" id="3.80.10.10">
    <property type="entry name" value="Ribonuclease Inhibitor"/>
    <property type="match status" value="1"/>
</dbReference>
<dbReference type="AlphaFoldDB" id="G0UNA2"/>
<accession>G0UNA2</accession>
<organism evidence="1">
    <name type="scientific">Trypanosoma congolense (strain IL3000)</name>
    <dbReference type="NCBI Taxonomy" id="1068625"/>
    <lineage>
        <taxon>Eukaryota</taxon>
        <taxon>Discoba</taxon>
        <taxon>Euglenozoa</taxon>
        <taxon>Kinetoplastea</taxon>
        <taxon>Metakinetoplastina</taxon>
        <taxon>Trypanosomatida</taxon>
        <taxon>Trypanosomatidae</taxon>
        <taxon>Trypanosoma</taxon>
        <taxon>Nannomonas</taxon>
    </lineage>
</organism>
<gene>
    <name evidence="1" type="ORF">TCIL3000_6_940</name>
</gene>
<evidence type="ECO:0000313" key="1">
    <source>
        <dbReference type="EMBL" id="CCC90862.1"/>
    </source>
</evidence>
<reference evidence="1" key="1">
    <citation type="journal article" date="2012" name="Proc. Natl. Acad. Sci. U.S.A.">
        <title>Antigenic diversity is generated by distinct evolutionary mechanisms in African trypanosome species.</title>
        <authorList>
            <person name="Jackson A.P."/>
            <person name="Berry A."/>
            <person name="Aslett M."/>
            <person name="Allison H.C."/>
            <person name="Burton P."/>
            <person name="Vavrova-Anderson J."/>
            <person name="Brown R."/>
            <person name="Browne H."/>
            <person name="Corton N."/>
            <person name="Hauser H."/>
            <person name="Gamble J."/>
            <person name="Gilderthorp R."/>
            <person name="Marcello L."/>
            <person name="McQuillan J."/>
            <person name="Otto T.D."/>
            <person name="Quail M.A."/>
            <person name="Sanders M.J."/>
            <person name="van Tonder A."/>
            <person name="Ginger M.L."/>
            <person name="Field M.C."/>
            <person name="Barry J.D."/>
            <person name="Hertz-Fowler C."/>
            <person name="Berriman M."/>
        </authorList>
    </citation>
    <scope>NUCLEOTIDE SEQUENCE</scope>
    <source>
        <strain evidence="1">IL3000</strain>
    </source>
</reference>
<dbReference type="EMBL" id="HE575319">
    <property type="protein sequence ID" value="CCC90862.1"/>
    <property type="molecule type" value="Genomic_DNA"/>
</dbReference>
<name>G0UNA2_TRYCI</name>
<dbReference type="InterPro" id="IPR032675">
    <property type="entry name" value="LRR_dom_sf"/>
</dbReference>
<dbReference type="SUPFAM" id="SSF52058">
    <property type="entry name" value="L domain-like"/>
    <property type="match status" value="1"/>
</dbReference>
<dbReference type="VEuPathDB" id="TriTrypDB:TcIL3000_6_940"/>
<protein>
    <submittedName>
        <fullName evidence="1">Uncharacterized protein (Putative leucine-rich repeat protein (Lrrp))</fullName>
    </submittedName>
</protein>
<sequence length="430" mass="47558">MASRCKAGGCAWFTCLTRGIVQQSSEDAALVWYATHPDAAGAVMATLPSARNVGGRFPLLQEDGNIAVKARINRGGVFLNGGLKAEPLHAVAAQLKLVAALGKHSVHISIDSTYARALEELLTSIQRDPKSLSTMLLCRLRTAEFGKLVNRCKLLSRSVLNLLCTVEHLELENSCAVDLSPNSLGELVRLQSFHIPYGKVFSLLSLQQIKTLVDIDVSMASITQRDIILIGKMMQLRRLVIDGCTGVTSLTPLHGHPTLCHISAMGCANLRLVGSLETITTLRYLNLSHTVVCPIDLRGCLKGLGVVRELLLDKLTLREMRCAAYVRWQTQRLSLRGMRCADFTWITALVQLRDLSLDETRLFEKELVLLCTELPYLSRISVTRCASLLTTLECALDVRYIMEIAISRTSLWSQSVLEELRRRGVICYVV</sequence>
<proteinExistence type="predicted"/>